<dbReference type="SFLD" id="SFLDG01383">
    <property type="entry name" value="cyclic_pyranopterin_phosphate"/>
    <property type="match status" value="1"/>
</dbReference>
<dbReference type="SFLD" id="SFLDG01067">
    <property type="entry name" value="SPASM/twitch_domain_containing"/>
    <property type="match status" value="1"/>
</dbReference>
<feature type="binding site" evidence="12">
    <location>
        <position position="164"/>
    </location>
    <ligand>
        <name>GTP</name>
        <dbReference type="ChEBI" id="CHEBI:37565"/>
    </ligand>
</feature>
<dbReference type="Pfam" id="PF06463">
    <property type="entry name" value="Mob_synth_C"/>
    <property type="match status" value="1"/>
</dbReference>
<feature type="binding site" evidence="12">
    <location>
        <position position="198"/>
    </location>
    <ligand>
        <name>S-adenosyl-L-methionine</name>
        <dbReference type="ChEBI" id="CHEBI:59789"/>
    </ligand>
</feature>
<keyword evidence="9 12" id="KW-0501">Molybdenum cofactor biosynthesis</keyword>
<evidence type="ECO:0000256" key="7">
    <source>
        <dbReference type="ARBA" id="ARBA00023014"/>
    </source>
</evidence>
<organism evidence="14 15">
    <name type="scientific">Rhodobacter maris</name>
    <dbReference type="NCBI Taxonomy" id="446682"/>
    <lineage>
        <taxon>Bacteria</taxon>
        <taxon>Pseudomonadati</taxon>
        <taxon>Pseudomonadota</taxon>
        <taxon>Alphaproteobacteria</taxon>
        <taxon>Rhodobacterales</taxon>
        <taxon>Rhodobacter group</taxon>
        <taxon>Rhodobacter</taxon>
    </lineage>
</organism>
<dbReference type="PANTHER" id="PTHR22960:SF0">
    <property type="entry name" value="MOLYBDENUM COFACTOR BIOSYNTHESIS PROTEIN 1"/>
    <property type="match status" value="1"/>
</dbReference>
<dbReference type="NCBIfam" id="TIGR02666">
    <property type="entry name" value="moaA"/>
    <property type="match status" value="1"/>
</dbReference>
<evidence type="ECO:0000256" key="8">
    <source>
        <dbReference type="ARBA" id="ARBA00023134"/>
    </source>
</evidence>
<evidence type="ECO:0000256" key="2">
    <source>
        <dbReference type="ARBA" id="ARBA00022485"/>
    </source>
</evidence>
<keyword evidence="10 12" id="KW-0456">Lyase</keyword>
<dbReference type="EC" id="4.1.99.22" evidence="1 12"/>
<feature type="binding site" evidence="12">
    <location>
        <position position="32"/>
    </location>
    <ligand>
        <name>[4Fe-4S] cluster</name>
        <dbReference type="ChEBI" id="CHEBI:49883"/>
        <label>1</label>
        <note>4Fe-4S-S-AdoMet</note>
    </ligand>
</feature>
<evidence type="ECO:0000256" key="3">
    <source>
        <dbReference type="ARBA" id="ARBA00022691"/>
    </source>
</evidence>
<comment type="similarity">
    <text evidence="12">Belongs to the radical SAM superfamily. MoaA family.</text>
</comment>
<name>A0A285SM86_9RHOB</name>
<keyword evidence="3 12" id="KW-0949">S-adenosyl-L-methionine</keyword>
<feature type="binding site" evidence="12">
    <location>
        <position position="35"/>
    </location>
    <ligand>
        <name>[4Fe-4S] cluster</name>
        <dbReference type="ChEBI" id="CHEBI:49883"/>
        <label>1</label>
        <note>4Fe-4S-S-AdoMet</note>
    </ligand>
</feature>
<keyword evidence="4 12" id="KW-0479">Metal-binding</keyword>
<feature type="binding site" evidence="12">
    <location>
        <position position="262"/>
    </location>
    <ligand>
        <name>[4Fe-4S] cluster</name>
        <dbReference type="ChEBI" id="CHEBI:49883"/>
        <label>2</label>
        <note>4Fe-4S-substrate</note>
    </ligand>
</feature>
<reference evidence="15" key="1">
    <citation type="submission" date="2017-08" db="EMBL/GenBank/DDBJ databases">
        <authorList>
            <person name="Varghese N."/>
            <person name="Submissions S."/>
        </authorList>
    </citation>
    <scope>NUCLEOTIDE SEQUENCE [LARGE SCALE GENOMIC DNA]</scope>
    <source>
        <strain evidence="15">JA276</strain>
    </source>
</reference>
<dbReference type="GO" id="GO:1904047">
    <property type="term" value="F:S-adenosyl-L-methionine binding"/>
    <property type="evidence" value="ECO:0007669"/>
    <property type="project" value="UniProtKB-UniRule"/>
</dbReference>
<dbReference type="PANTHER" id="PTHR22960">
    <property type="entry name" value="MOLYBDOPTERIN COFACTOR SYNTHESIS PROTEIN A"/>
    <property type="match status" value="1"/>
</dbReference>
<dbReference type="InterPro" id="IPR058240">
    <property type="entry name" value="rSAM_sf"/>
</dbReference>
<dbReference type="SUPFAM" id="SSF102114">
    <property type="entry name" value="Radical SAM enzymes"/>
    <property type="match status" value="1"/>
</dbReference>
<dbReference type="CDD" id="cd01335">
    <property type="entry name" value="Radical_SAM"/>
    <property type="match status" value="1"/>
</dbReference>
<evidence type="ECO:0000313" key="14">
    <source>
        <dbReference type="EMBL" id="SOC09132.1"/>
    </source>
</evidence>
<dbReference type="EMBL" id="OBMT01000007">
    <property type="protein sequence ID" value="SOC09132.1"/>
    <property type="molecule type" value="Genomic_DNA"/>
</dbReference>
<evidence type="ECO:0000313" key="15">
    <source>
        <dbReference type="Proteomes" id="UP000219111"/>
    </source>
</evidence>
<dbReference type="InterPro" id="IPR013785">
    <property type="entry name" value="Aldolase_TIM"/>
</dbReference>
<evidence type="ECO:0000259" key="13">
    <source>
        <dbReference type="PROSITE" id="PS51918"/>
    </source>
</evidence>
<feature type="binding site" evidence="12">
    <location>
        <position position="104"/>
    </location>
    <ligand>
        <name>GTP</name>
        <dbReference type="ChEBI" id="CHEBI:37565"/>
    </ligand>
</feature>
<evidence type="ECO:0000256" key="9">
    <source>
        <dbReference type="ARBA" id="ARBA00023150"/>
    </source>
</evidence>
<feature type="binding site" evidence="12">
    <location>
        <position position="74"/>
    </location>
    <ligand>
        <name>S-adenosyl-L-methionine</name>
        <dbReference type="ChEBI" id="CHEBI:59789"/>
    </ligand>
</feature>
<evidence type="ECO:0000256" key="5">
    <source>
        <dbReference type="ARBA" id="ARBA00022741"/>
    </source>
</evidence>
<sequence>MPLDPRAPLCDGFDRAVRYLRVSVTDRCDLRCAYCMNEHMQFLPRREVLSLEELDRLVSAFVEMGVTKLRVTGGEPLVRRGIMTFFAAMGRHLEAGRLKELTLTTNGTLLARHAEELAACGVKRVNVSLDTLDAGKYARLTRRGKIENVLSGIAAARAAGLRVKLNTIALAGLNDDELFDLTGFAARNDCDLTFIELMPMGDIAEAERLGQFWPLDALRERLETRYRLIDTAESSGGPARYVTLAETGQKIGFISPLSHNFCSNCNRVRITCKGELFTCLGREGATDLRPVLRAGVEGLALHRAIRDAIALKPAGHAFDYGACAVSGAVARGMNHTGG</sequence>
<dbReference type="AlphaFoldDB" id="A0A285SM86"/>
<evidence type="ECO:0000256" key="4">
    <source>
        <dbReference type="ARBA" id="ARBA00022723"/>
    </source>
</evidence>
<dbReference type="GO" id="GO:0051539">
    <property type="term" value="F:4 iron, 4 sulfur cluster binding"/>
    <property type="evidence" value="ECO:0007669"/>
    <property type="project" value="UniProtKB-UniRule"/>
</dbReference>
<comment type="catalytic activity">
    <reaction evidence="11 12">
        <text>GTP + AH2 + S-adenosyl-L-methionine = (8S)-3',8-cyclo-7,8-dihydroguanosine 5'-triphosphate + 5'-deoxyadenosine + L-methionine + A + H(+)</text>
        <dbReference type="Rhea" id="RHEA:49576"/>
        <dbReference type="ChEBI" id="CHEBI:13193"/>
        <dbReference type="ChEBI" id="CHEBI:15378"/>
        <dbReference type="ChEBI" id="CHEBI:17319"/>
        <dbReference type="ChEBI" id="CHEBI:17499"/>
        <dbReference type="ChEBI" id="CHEBI:37565"/>
        <dbReference type="ChEBI" id="CHEBI:57844"/>
        <dbReference type="ChEBI" id="CHEBI:59789"/>
        <dbReference type="ChEBI" id="CHEBI:131766"/>
        <dbReference type="EC" id="4.1.99.22"/>
    </reaction>
</comment>
<dbReference type="InterPro" id="IPR000385">
    <property type="entry name" value="MoaA_NifB_PqqE_Fe-S-bd_CS"/>
</dbReference>
<dbReference type="SFLD" id="SFLDS00029">
    <property type="entry name" value="Radical_SAM"/>
    <property type="match status" value="1"/>
</dbReference>
<evidence type="ECO:0000256" key="11">
    <source>
        <dbReference type="ARBA" id="ARBA00048697"/>
    </source>
</evidence>
<dbReference type="Pfam" id="PF04055">
    <property type="entry name" value="Radical_SAM"/>
    <property type="match status" value="1"/>
</dbReference>
<comment type="subunit">
    <text evidence="12">Monomer and homodimer.</text>
</comment>
<comment type="cofactor">
    <cofactor evidence="12">
        <name>[4Fe-4S] cluster</name>
        <dbReference type="ChEBI" id="CHEBI:49883"/>
    </cofactor>
    <text evidence="12">Binds 2 [4Fe-4S] clusters. Binds 1 [4Fe-4S] cluster coordinated with 3 cysteines and an exchangeable S-adenosyl-L-methionine and 1 [4Fe-4S] cluster coordinated with 3 cysteines and the GTP-derived substrate.</text>
</comment>
<keyword evidence="8 12" id="KW-0342">GTP-binding</keyword>
<dbReference type="InterPro" id="IPR050105">
    <property type="entry name" value="MoCo_biosynth_MoaA/MoaC"/>
</dbReference>
<keyword evidence="6 12" id="KW-0408">Iron</keyword>
<evidence type="ECO:0000256" key="10">
    <source>
        <dbReference type="ARBA" id="ARBA00023239"/>
    </source>
</evidence>
<dbReference type="RefSeq" id="WP_097070203.1">
    <property type="nucleotide sequence ID" value="NZ_OBMT01000007.1"/>
</dbReference>
<protein>
    <recommendedName>
        <fullName evidence="1 12">GTP 3',8-cyclase</fullName>
        <ecNumber evidence="1 12">4.1.99.22</ecNumber>
    </recommendedName>
    <alternativeName>
        <fullName evidence="12">Molybdenum cofactor biosynthesis protein A</fullName>
    </alternativeName>
</protein>
<dbReference type="GO" id="GO:0061798">
    <property type="term" value="F:GTP 3',8'-cyclase activity"/>
    <property type="evidence" value="ECO:0007669"/>
    <property type="project" value="UniProtKB-UniRule"/>
</dbReference>
<feature type="binding site" evidence="12">
    <location>
        <position position="128"/>
    </location>
    <ligand>
        <name>S-adenosyl-L-methionine</name>
        <dbReference type="ChEBI" id="CHEBI:59789"/>
    </ligand>
</feature>
<dbReference type="OrthoDB" id="9763993at2"/>
<dbReference type="CDD" id="cd21117">
    <property type="entry name" value="Twitch_MoaA"/>
    <property type="match status" value="1"/>
</dbReference>
<dbReference type="InterPro" id="IPR006638">
    <property type="entry name" value="Elp3/MiaA/NifB-like_rSAM"/>
</dbReference>
<dbReference type="PROSITE" id="PS01305">
    <property type="entry name" value="MOAA_NIFB_PQQE"/>
    <property type="match status" value="1"/>
</dbReference>
<evidence type="ECO:0000256" key="1">
    <source>
        <dbReference type="ARBA" id="ARBA00012167"/>
    </source>
</evidence>
<proteinExistence type="inferred from homology"/>
<feature type="binding site" evidence="12">
    <location>
        <begin position="267"/>
        <end position="269"/>
    </location>
    <ligand>
        <name>GTP</name>
        <dbReference type="ChEBI" id="CHEBI:37565"/>
    </ligand>
</feature>
<dbReference type="HAMAP" id="MF_01225_B">
    <property type="entry name" value="MoaA_B"/>
    <property type="match status" value="1"/>
</dbReference>
<dbReference type="InterPro" id="IPR010505">
    <property type="entry name" value="MoaA_twitch"/>
</dbReference>
<evidence type="ECO:0000256" key="12">
    <source>
        <dbReference type="HAMAP-Rule" id="MF_01225"/>
    </source>
</evidence>
<feature type="binding site" evidence="12">
    <location>
        <position position="34"/>
    </location>
    <ligand>
        <name>S-adenosyl-L-methionine</name>
        <dbReference type="ChEBI" id="CHEBI:59789"/>
    </ligand>
</feature>
<dbReference type="UniPathway" id="UPA00344"/>
<feature type="binding site" evidence="12">
    <location>
        <position position="265"/>
    </location>
    <ligand>
        <name>[4Fe-4S] cluster</name>
        <dbReference type="ChEBI" id="CHEBI:49883"/>
        <label>2</label>
        <note>4Fe-4S-substrate</note>
    </ligand>
</feature>
<comment type="function">
    <text evidence="12">Catalyzes the cyclization of GTP to (8S)-3',8-cyclo-7,8-dihydroguanosine 5'-triphosphate.</text>
</comment>
<dbReference type="InterPro" id="IPR040064">
    <property type="entry name" value="MoaA-like"/>
</dbReference>
<keyword evidence="7 12" id="KW-0411">Iron-sulfur</keyword>
<dbReference type="SMART" id="SM00729">
    <property type="entry name" value="Elp3"/>
    <property type="match status" value="1"/>
</dbReference>
<dbReference type="InterPro" id="IPR013483">
    <property type="entry name" value="MoaA"/>
</dbReference>
<dbReference type="GO" id="GO:0061799">
    <property type="term" value="F:cyclic pyranopterin monophosphate synthase activity"/>
    <property type="evidence" value="ECO:0007669"/>
    <property type="project" value="TreeGrafter"/>
</dbReference>
<dbReference type="PROSITE" id="PS51918">
    <property type="entry name" value="RADICAL_SAM"/>
    <property type="match status" value="1"/>
</dbReference>
<feature type="domain" description="Radical SAM core" evidence="13">
    <location>
        <begin position="12"/>
        <end position="238"/>
    </location>
</feature>
<dbReference type="Gene3D" id="3.20.20.70">
    <property type="entry name" value="Aldolase class I"/>
    <property type="match status" value="1"/>
</dbReference>
<accession>A0A285SM86</accession>
<dbReference type="InterPro" id="IPR007197">
    <property type="entry name" value="rSAM"/>
</dbReference>
<comment type="pathway">
    <text evidence="12">Cofactor biosynthesis; molybdopterin biosynthesis.</text>
</comment>
<dbReference type="GO" id="GO:0006777">
    <property type="term" value="P:Mo-molybdopterin cofactor biosynthetic process"/>
    <property type="evidence" value="ECO:0007669"/>
    <property type="project" value="UniProtKB-UniRule"/>
</dbReference>
<dbReference type="Proteomes" id="UP000219111">
    <property type="component" value="Unassembled WGS sequence"/>
</dbReference>
<dbReference type="GO" id="GO:0005525">
    <property type="term" value="F:GTP binding"/>
    <property type="evidence" value="ECO:0007669"/>
    <property type="project" value="UniProtKB-UniRule"/>
</dbReference>
<feature type="binding site" evidence="12">
    <location>
        <position position="70"/>
    </location>
    <ligand>
        <name>GTP</name>
        <dbReference type="ChEBI" id="CHEBI:37565"/>
    </ligand>
</feature>
<gene>
    <name evidence="12" type="primary">moaA</name>
    <name evidence="14" type="ORF">SAMN05877831_10764</name>
</gene>
<feature type="binding site" evidence="12">
    <location>
        <position position="279"/>
    </location>
    <ligand>
        <name>[4Fe-4S] cluster</name>
        <dbReference type="ChEBI" id="CHEBI:49883"/>
        <label>2</label>
        <note>4Fe-4S-substrate</note>
    </ligand>
</feature>
<feature type="binding site" evidence="12">
    <location>
        <position position="21"/>
    </location>
    <ligand>
        <name>GTP</name>
        <dbReference type="ChEBI" id="CHEBI:37565"/>
    </ligand>
</feature>
<keyword evidence="15" id="KW-1185">Reference proteome</keyword>
<keyword evidence="2 12" id="KW-0004">4Fe-4S</keyword>
<dbReference type="GO" id="GO:0046872">
    <property type="term" value="F:metal ion binding"/>
    <property type="evidence" value="ECO:0007669"/>
    <property type="project" value="UniProtKB-KW"/>
</dbReference>
<keyword evidence="5 12" id="KW-0547">Nucleotide-binding</keyword>
<evidence type="ECO:0000256" key="6">
    <source>
        <dbReference type="ARBA" id="ARBA00023004"/>
    </source>
</evidence>
<dbReference type="SFLD" id="SFLDG01386">
    <property type="entry name" value="main_SPASM_domain-containing"/>
    <property type="match status" value="1"/>
</dbReference>
<feature type="binding site" evidence="12">
    <location>
        <position position="28"/>
    </location>
    <ligand>
        <name>[4Fe-4S] cluster</name>
        <dbReference type="ChEBI" id="CHEBI:49883"/>
        <label>1</label>
        <note>4Fe-4S-S-AdoMet</note>
    </ligand>
</feature>